<dbReference type="Gene3D" id="3.40.1280.10">
    <property type="match status" value="1"/>
</dbReference>
<dbReference type="SUPFAM" id="SSF88697">
    <property type="entry name" value="PUA domain-like"/>
    <property type="match status" value="1"/>
</dbReference>
<evidence type="ECO:0000256" key="1">
    <source>
        <dbReference type="ARBA" id="ARBA00004496"/>
    </source>
</evidence>
<evidence type="ECO:0000313" key="15">
    <source>
        <dbReference type="EMBL" id="MBR7553334.1"/>
    </source>
</evidence>
<dbReference type="PANTHER" id="PTHR30027:SF3">
    <property type="entry name" value="16S RRNA (URACIL(1498)-N(3))-METHYLTRANSFERASE"/>
    <property type="match status" value="1"/>
</dbReference>
<evidence type="ECO:0000256" key="5">
    <source>
        <dbReference type="ARBA" id="ARBA00022490"/>
    </source>
</evidence>
<dbReference type="PIRSF" id="PIRSF015601">
    <property type="entry name" value="MTase_slr0722"/>
    <property type="match status" value="1"/>
</dbReference>
<dbReference type="InterPro" id="IPR029026">
    <property type="entry name" value="tRNA_m1G_MTases_N"/>
</dbReference>
<reference evidence="15 16" key="1">
    <citation type="submission" date="2021-04" db="EMBL/GenBank/DDBJ databases">
        <title>Allobacillus sp. nov. SKP8-2 isolated from shrimp paste.</title>
        <authorList>
            <person name="Tanasupawat S."/>
            <person name="Yiamsombat S."/>
            <person name="Kanchanasin P."/>
            <person name="Kuncharoen N."/>
        </authorList>
    </citation>
    <scope>NUCLEOTIDE SEQUENCE [LARGE SCALE GENOMIC DNA]</scope>
    <source>
        <strain evidence="15 16">SKP8-2</strain>
    </source>
</reference>
<dbReference type="SUPFAM" id="SSF75217">
    <property type="entry name" value="alpha/beta knot"/>
    <property type="match status" value="1"/>
</dbReference>
<dbReference type="GO" id="GO:0070042">
    <property type="term" value="F:rRNA (uridine-N3-)-methyltransferase activity"/>
    <property type="evidence" value="ECO:0007669"/>
    <property type="project" value="TreeGrafter"/>
</dbReference>
<dbReference type="InterPro" id="IPR046887">
    <property type="entry name" value="RsmE_PUA-like"/>
</dbReference>
<dbReference type="EMBL" id="JAGSIE010000010">
    <property type="protein sequence ID" value="MBR7553334.1"/>
    <property type="molecule type" value="Genomic_DNA"/>
</dbReference>
<keyword evidence="16" id="KW-1185">Reference proteome</keyword>
<dbReference type="NCBIfam" id="TIGR00046">
    <property type="entry name" value="RsmE family RNA methyltransferase"/>
    <property type="match status" value="1"/>
</dbReference>
<evidence type="ECO:0000256" key="6">
    <source>
        <dbReference type="ARBA" id="ARBA00022552"/>
    </source>
</evidence>
<name>A0A941CUA3_9BACI</name>
<evidence type="ECO:0000256" key="9">
    <source>
        <dbReference type="ARBA" id="ARBA00022691"/>
    </source>
</evidence>
<evidence type="ECO:0000256" key="12">
    <source>
        <dbReference type="PIRNR" id="PIRNR015601"/>
    </source>
</evidence>
<evidence type="ECO:0000256" key="10">
    <source>
        <dbReference type="ARBA" id="ARBA00025699"/>
    </source>
</evidence>
<evidence type="ECO:0000256" key="11">
    <source>
        <dbReference type="ARBA" id="ARBA00047944"/>
    </source>
</evidence>
<protein>
    <recommendedName>
        <fullName evidence="4 12">Ribosomal RNA small subunit methyltransferase E</fullName>
        <ecNumber evidence="3 12">2.1.1.193</ecNumber>
    </recommendedName>
</protein>
<comment type="function">
    <text evidence="10 12">Specifically methylates the N3 position of the uracil ring of uridine 1498 (m3U1498) in 16S rRNA. Acts on the fully assembled 30S ribosomal subunit.</text>
</comment>
<dbReference type="GO" id="GO:0070475">
    <property type="term" value="P:rRNA base methylation"/>
    <property type="evidence" value="ECO:0007669"/>
    <property type="project" value="TreeGrafter"/>
</dbReference>
<evidence type="ECO:0000256" key="2">
    <source>
        <dbReference type="ARBA" id="ARBA00005528"/>
    </source>
</evidence>
<dbReference type="NCBIfam" id="NF008691">
    <property type="entry name" value="PRK11713.1-4"/>
    <property type="match status" value="1"/>
</dbReference>
<keyword evidence="7 12" id="KW-0489">Methyltransferase</keyword>
<dbReference type="Proteomes" id="UP000675431">
    <property type="component" value="Unassembled WGS sequence"/>
</dbReference>
<comment type="caution">
    <text evidence="15">The sequence shown here is derived from an EMBL/GenBank/DDBJ whole genome shotgun (WGS) entry which is preliminary data.</text>
</comment>
<dbReference type="RefSeq" id="WP_212368392.1">
    <property type="nucleotide sequence ID" value="NZ_JAGSIE010000010.1"/>
</dbReference>
<dbReference type="Pfam" id="PF04452">
    <property type="entry name" value="Methyltrans_RNA"/>
    <property type="match status" value="1"/>
</dbReference>
<sequence length="249" mass="28461">MQRYFVSSEDIKGNIITIQGDDRHHMVNVMRFQPGDKVIICQPDESTHIGAIEHIHAEEITITLLEELDEQKELPITVTVAQGMPKGDKLELIAQKGTELGMHALLPVQMDRSIVKWDGKKEAKKRARLEKIMKEASEQSHRTIIPNILPLISLRELDLQQYDYCLIANETEAKQADHSSTFREVLGKINKNDQILVIIGPEGGFSEKELAFFDHDHVYSIRLGKRILRTETAPLYVLAALSFYFEEWS</sequence>
<comment type="catalytic activity">
    <reaction evidence="11 12">
        <text>uridine(1498) in 16S rRNA + S-adenosyl-L-methionine = N(3)-methyluridine(1498) in 16S rRNA + S-adenosyl-L-homocysteine + H(+)</text>
        <dbReference type="Rhea" id="RHEA:42920"/>
        <dbReference type="Rhea" id="RHEA-COMP:10283"/>
        <dbReference type="Rhea" id="RHEA-COMP:10284"/>
        <dbReference type="ChEBI" id="CHEBI:15378"/>
        <dbReference type="ChEBI" id="CHEBI:57856"/>
        <dbReference type="ChEBI" id="CHEBI:59789"/>
        <dbReference type="ChEBI" id="CHEBI:65315"/>
        <dbReference type="ChEBI" id="CHEBI:74502"/>
        <dbReference type="EC" id="2.1.1.193"/>
    </reaction>
</comment>
<dbReference type="AlphaFoldDB" id="A0A941CUA3"/>
<dbReference type="InterPro" id="IPR046886">
    <property type="entry name" value="RsmE_MTase_dom"/>
</dbReference>
<dbReference type="Pfam" id="PF20260">
    <property type="entry name" value="PUA_4"/>
    <property type="match status" value="1"/>
</dbReference>
<dbReference type="GO" id="GO:0005737">
    <property type="term" value="C:cytoplasm"/>
    <property type="evidence" value="ECO:0007669"/>
    <property type="project" value="UniProtKB-SubCell"/>
</dbReference>
<feature type="domain" description="Ribosomal RNA small subunit methyltransferase E methyltransferase" evidence="13">
    <location>
        <begin position="73"/>
        <end position="241"/>
    </location>
</feature>
<dbReference type="InterPro" id="IPR015947">
    <property type="entry name" value="PUA-like_sf"/>
</dbReference>
<comment type="subcellular location">
    <subcellularLocation>
        <location evidence="1 12">Cytoplasm</location>
    </subcellularLocation>
</comment>
<dbReference type="EC" id="2.1.1.193" evidence="3 12"/>
<accession>A0A941CUA3</accession>
<gene>
    <name evidence="15" type="ORF">KC820_04100</name>
</gene>
<keyword evidence="9 12" id="KW-0949">S-adenosyl-L-methionine</keyword>
<dbReference type="Gene3D" id="2.40.240.20">
    <property type="entry name" value="Hypothetical PUA domain-like, domain 1"/>
    <property type="match status" value="1"/>
</dbReference>
<evidence type="ECO:0000259" key="13">
    <source>
        <dbReference type="Pfam" id="PF04452"/>
    </source>
</evidence>
<evidence type="ECO:0000313" key="16">
    <source>
        <dbReference type="Proteomes" id="UP000675431"/>
    </source>
</evidence>
<keyword evidence="5 12" id="KW-0963">Cytoplasm</keyword>
<feature type="domain" description="Ribosomal RNA small subunit methyltransferase E PUA-like" evidence="14">
    <location>
        <begin position="18"/>
        <end position="64"/>
    </location>
</feature>
<dbReference type="CDD" id="cd18084">
    <property type="entry name" value="RsmE-like"/>
    <property type="match status" value="1"/>
</dbReference>
<evidence type="ECO:0000256" key="7">
    <source>
        <dbReference type="ARBA" id="ARBA00022603"/>
    </source>
</evidence>
<proteinExistence type="inferred from homology"/>
<organism evidence="15 16">
    <name type="scientific">Allobacillus saliphilus</name>
    <dbReference type="NCBI Taxonomy" id="2912308"/>
    <lineage>
        <taxon>Bacteria</taxon>
        <taxon>Bacillati</taxon>
        <taxon>Bacillota</taxon>
        <taxon>Bacilli</taxon>
        <taxon>Bacillales</taxon>
        <taxon>Bacillaceae</taxon>
        <taxon>Allobacillus</taxon>
    </lineage>
</organism>
<evidence type="ECO:0000256" key="8">
    <source>
        <dbReference type="ARBA" id="ARBA00022679"/>
    </source>
</evidence>
<dbReference type="PANTHER" id="PTHR30027">
    <property type="entry name" value="RIBOSOMAL RNA SMALL SUBUNIT METHYLTRANSFERASE E"/>
    <property type="match status" value="1"/>
</dbReference>
<evidence type="ECO:0000256" key="4">
    <source>
        <dbReference type="ARBA" id="ARBA00013673"/>
    </source>
</evidence>
<dbReference type="InterPro" id="IPR029028">
    <property type="entry name" value="Alpha/beta_knot_MTases"/>
</dbReference>
<evidence type="ECO:0000256" key="3">
    <source>
        <dbReference type="ARBA" id="ARBA00012328"/>
    </source>
</evidence>
<comment type="similarity">
    <text evidence="2 12">Belongs to the RNA methyltransferase RsmE family.</text>
</comment>
<keyword evidence="8 12" id="KW-0808">Transferase</keyword>
<dbReference type="InterPro" id="IPR006700">
    <property type="entry name" value="RsmE"/>
</dbReference>
<evidence type="ECO:0000259" key="14">
    <source>
        <dbReference type="Pfam" id="PF20260"/>
    </source>
</evidence>
<keyword evidence="6 12" id="KW-0698">rRNA processing</keyword>